<keyword evidence="3" id="KW-1185">Reference proteome</keyword>
<proteinExistence type="predicted"/>
<dbReference type="AlphaFoldDB" id="A0A2P4P5V0"/>
<reference evidence="2 3" key="2">
    <citation type="journal article" date="2018" name="New Phytol.">
        <title>High intraspecific genome diversity in the model arbuscular mycorrhizal symbiont Rhizophagus irregularis.</title>
        <authorList>
            <person name="Chen E.C.H."/>
            <person name="Morin E."/>
            <person name="Beaudet D."/>
            <person name="Noel J."/>
            <person name="Yildirir G."/>
            <person name="Ndikumana S."/>
            <person name="Charron P."/>
            <person name="St-Onge C."/>
            <person name="Giorgi J."/>
            <person name="Kruger M."/>
            <person name="Marton T."/>
            <person name="Ropars J."/>
            <person name="Grigoriev I.V."/>
            <person name="Hainaut M."/>
            <person name="Henrissat B."/>
            <person name="Roux C."/>
            <person name="Martin F."/>
            <person name="Corradi N."/>
        </authorList>
    </citation>
    <scope>NUCLEOTIDE SEQUENCE [LARGE SCALE GENOMIC DNA]</scope>
    <source>
        <strain evidence="2 3">DAOM 197198</strain>
    </source>
</reference>
<dbReference type="Proteomes" id="UP000018888">
    <property type="component" value="Unassembled WGS sequence"/>
</dbReference>
<evidence type="ECO:0000256" key="1">
    <source>
        <dbReference type="SAM" id="MobiDB-lite"/>
    </source>
</evidence>
<sequence length="150" mass="17417">MRNFNGRSIVRFLRSPFVDEQFEDALASPTISLVLTVPSKNVVEKFNQLNNDFSERINKISGKEETQTKGKDKATESELEKVNENKKRVDSSRNWKSELMKEKEMVFFEGLTTKPKVEEQDFELCAWLRLSAERNFILKSHALQVRESNG</sequence>
<evidence type="ECO:0000313" key="2">
    <source>
        <dbReference type="EMBL" id="POG60771.1"/>
    </source>
</evidence>
<feature type="region of interest" description="Disordered" evidence="1">
    <location>
        <begin position="59"/>
        <end position="87"/>
    </location>
</feature>
<comment type="caution">
    <text evidence="2">The sequence shown here is derived from an EMBL/GenBank/DDBJ whole genome shotgun (WGS) entry which is preliminary data.</text>
</comment>
<dbReference type="VEuPathDB" id="FungiDB:RhiirFUN_004213"/>
<organism evidence="2 3">
    <name type="scientific">Rhizophagus irregularis (strain DAOM 181602 / DAOM 197198 / MUCL 43194)</name>
    <name type="common">Arbuscular mycorrhizal fungus</name>
    <name type="synonym">Glomus intraradices</name>
    <dbReference type="NCBI Taxonomy" id="747089"/>
    <lineage>
        <taxon>Eukaryota</taxon>
        <taxon>Fungi</taxon>
        <taxon>Fungi incertae sedis</taxon>
        <taxon>Mucoromycota</taxon>
        <taxon>Glomeromycotina</taxon>
        <taxon>Glomeromycetes</taxon>
        <taxon>Glomerales</taxon>
        <taxon>Glomeraceae</taxon>
        <taxon>Rhizophagus</taxon>
    </lineage>
</organism>
<accession>A0A2P4P5V0</accession>
<name>A0A2P4P5V0_RHIID</name>
<evidence type="ECO:0000313" key="3">
    <source>
        <dbReference type="Proteomes" id="UP000018888"/>
    </source>
</evidence>
<dbReference type="EMBL" id="AUPC02000371">
    <property type="protein sequence ID" value="POG60771.1"/>
    <property type="molecule type" value="Genomic_DNA"/>
</dbReference>
<gene>
    <name evidence="2" type="ORF">GLOIN_2v1486763</name>
</gene>
<reference evidence="2 3" key="1">
    <citation type="journal article" date="2013" name="Proc. Natl. Acad. Sci. U.S.A.">
        <title>Genome of an arbuscular mycorrhizal fungus provides insight into the oldest plant symbiosis.</title>
        <authorList>
            <person name="Tisserant E."/>
            <person name="Malbreil M."/>
            <person name="Kuo A."/>
            <person name="Kohler A."/>
            <person name="Symeonidi A."/>
            <person name="Balestrini R."/>
            <person name="Charron P."/>
            <person name="Duensing N."/>
            <person name="Frei Dit Frey N."/>
            <person name="Gianinazzi-Pearson V."/>
            <person name="Gilbert L.B."/>
            <person name="Handa Y."/>
            <person name="Herr J.R."/>
            <person name="Hijri M."/>
            <person name="Koul R."/>
            <person name="Kawaguchi M."/>
            <person name="Krajinski F."/>
            <person name="Lammers P.J."/>
            <person name="Masclaux F.G."/>
            <person name="Murat C."/>
            <person name="Morin E."/>
            <person name="Ndikumana S."/>
            <person name="Pagni M."/>
            <person name="Petitpierre D."/>
            <person name="Requena N."/>
            <person name="Rosikiewicz P."/>
            <person name="Riley R."/>
            <person name="Saito K."/>
            <person name="San Clemente H."/>
            <person name="Shapiro H."/>
            <person name="van Tuinen D."/>
            <person name="Becard G."/>
            <person name="Bonfante P."/>
            <person name="Paszkowski U."/>
            <person name="Shachar-Hill Y.Y."/>
            <person name="Tuskan G.A."/>
            <person name="Young P.W."/>
            <person name="Sanders I.R."/>
            <person name="Henrissat B."/>
            <person name="Rensing S.A."/>
            <person name="Grigoriev I.V."/>
            <person name="Corradi N."/>
            <person name="Roux C."/>
            <person name="Martin F."/>
        </authorList>
    </citation>
    <scope>NUCLEOTIDE SEQUENCE [LARGE SCALE GENOMIC DNA]</scope>
    <source>
        <strain evidence="2 3">DAOM 197198</strain>
    </source>
</reference>
<protein>
    <submittedName>
        <fullName evidence="2">Uncharacterized protein</fullName>
    </submittedName>
</protein>